<sequence>MRMGKRNPMSWTQRLKRLTGHPNALNLSDANKNTTKVVVEPEDIVLDTNDTSQKRYATIEREGRKQASNPSATQPGEDNANVKKPLETPVSSPPPVCPRPDVGQTSANIEKEPVGPSASSPPAVAPRPDERNPYVSVKKHRPNDAREDDDDDYTDVCDESGKPIAGSPPAVAVRSDDRPYVSVKKYPTNVMNVTSTVEPAYVDKDATAVCVTSTEAPDYVDVKPDGADVTSSAHEKTVSTGYVVVEPGSSENTTEQRAADAEPSGYVDVTQCVGESNPATQSAGSSDTVLRGRAGRQHDSVTGKDDDSGKDARAGLKTWANEKAGAANDKEAERNCMTYVSVVGDKGTTLQEAPDSTAYLSIVPNATGLSGADAEQPGYVDLTSGVREGNPTTQSGGSSDTLLRGRAGRQHDSLTGKDDDSGKDARAGLKTWANRPEKAGITNDKAYVSVLGDKGTNTQGTTDCATYISVVPAV</sequence>
<dbReference type="AlphaFoldDB" id="A0AAD9N4J9"/>
<feature type="compositionally biased region" description="Basic and acidic residues" evidence="1">
    <location>
        <begin position="409"/>
        <end position="427"/>
    </location>
</feature>
<feature type="compositionally biased region" description="Acidic residues" evidence="1">
    <location>
        <begin position="146"/>
        <end position="158"/>
    </location>
</feature>
<feature type="compositionally biased region" description="Polar residues" evidence="1">
    <location>
        <begin position="66"/>
        <end position="76"/>
    </location>
</feature>
<proteinExistence type="predicted"/>
<feature type="compositionally biased region" description="Basic and acidic residues" evidence="1">
    <location>
        <begin position="296"/>
        <end position="314"/>
    </location>
</feature>
<comment type="caution">
    <text evidence="2">The sequence shown here is derived from an EMBL/GenBank/DDBJ whole genome shotgun (WGS) entry which is preliminary data.</text>
</comment>
<dbReference type="EMBL" id="JAODUO010002135">
    <property type="protein sequence ID" value="KAK2154796.1"/>
    <property type="molecule type" value="Genomic_DNA"/>
</dbReference>
<feature type="region of interest" description="Disordered" evidence="1">
    <location>
        <begin position="382"/>
        <end position="438"/>
    </location>
</feature>
<protein>
    <submittedName>
        <fullName evidence="2">Uncharacterized protein</fullName>
    </submittedName>
</protein>
<feature type="region of interest" description="Disordered" evidence="1">
    <location>
        <begin position="1"/>
        <end position="176"/>
    </location>
</feature>
<keyword evidence="3" id="KW-1185">Reference proteome</keyword>
<feature type="compositionally biased region" description="Polar residues" evidence="1">
    <location>
        <begin position="390"/>
        <end position="401"/>
    </location>
</feature>
<evidence type="ECO:0000256" key="1">
    <source>
        <dbReference type="SAM" id="MobiDB-lite"/>
    </source>
</evidence>
<feature type="region of interest" description="Disordered" evidence="1">
    <location>
        <begin position="247"/>
        <end position="332"/>
    </location>
</feature>
<accession>A0AAD9N4J9</accession>
<reference evidence="2" key="1">
    <citation type="journal article" date="2023" name="Mol. Biol. Evol.">
        <title>Third-Generation Sequencing Reveals the Adaptive Role of the Epigenome in Three Deep-Sea Polychaetes.</title>
        <authorList>
            <person name="Perez M."/>
            <person name="Aroh O."/>
            <person name="Sun Y."/>
            <person name="Lan Y."/>
            <person name="Juniper S.K."/>
            <person name="Young C.R."/>
            <person name="Angers B."/>
            <person name="Qian P.Y."/>
        </authorList>
    </citation>
    <scope>NUCLEOTIDE SEQUENCE</scope>
    <source>
        <strain evidence="2">R07B-5</strain>
    </source>
</reference>
<evidence type="ECO:0000313" key="3">
    <source>
        <dbReference type="Proteomes" id="UP001209878"/>
    </source>
</evidence>
<feature type="compositionally biased region" description="Polar residues" evidence="1">
    <location>
        <begin position="273"/>
        <end position="288"/>
    </location>
</feature>
<name>A0AAD9N4J9_RIDPI</name>
<evidence type="ECO:0000313" key="2">
    <source>
        <dbReference type="EMBL" id="KAK2154796.1"/>
    </source>
</evidence>
<organism evidence="2 3">
    <name type="scientific">Ridgeia piscesae</name>
    <name type="common">Tubeworm</name>
    <dbReference type="NCBI Taxonomy" id="27915"/>
    <lineage>
        <taxon>Eukaryota</taxon>
        <taxon>Metazoa</taxon>
        <taxon>Spiralia</taxon>
        <taxon>Lophotrochozoa</taxon>
        <taxon>Annelida</taxon>
        <taxon>Polychaeta</taxon>
        <taxon>Sedentaria</taxon>
        <taxon>Canalipalpata</taxon>
        <taxon>Sabellida</taxon>
        <taxon>Siboglinidae</taxon>
        <taxon>Ridgeia</taxon>
    </lineage>
</organism>
<dbReference type="Proteomes" id="UP001209878">
    <property type="component" value="Unassembled WGS sequence"/>
</dbReference>
<gene>
    <name evidence="2" type="ORF">NP493_2135g00007</name>
</gene>
<feature type="compositionally biased region" description="Polar residues" evidence="1">
    <location>
        <begin position="25"/>
        <end position="36"/>
    </location>
</feature>